<accession>A0A178MAH4</accession>
<dbReference type="AlphaFoldDB" id="A0A178MAH4"/>
<proteinExistence type="predicted"/>
<dbReference type="EMBL" id="LWQS01000053">
    <property type="protein sequence ID" value="OAN45536.1"/>
    <property type="molecule type" value="Genomic_DNA"/>
</dbReference>
<dbReference type="Proteomes" id="UP000078287">
    <property type="component" value="Unassembled WGS sequence"/>
</dbReference>
<dbReference type="OrthoDB" id="162150at2"/>
<gene>
    <name evidence="1" type="ORF">A6A03_14325</name>
</gene>
<comment type="caution">
    <text evidence="1">The sequence shown here is derived from an EMBL/GenBank/DDBJ whole genome shotgun (WGS) entry which is preliminary data.</text>
</comment>
<name>A0A178MAH4_9CHLR</name>
<keyword evidence="2" id="KW-1185">Reference proteome</keyword>
<reference evidence="1 2" key="1">
    <citation type="submission" date="2016-04" db="EMBL/GenBank/DDBJ databases">
        <title>Chloroflexus islandicus sp. nov., a thermophilic filamentous anoxygenic phototrophic bacterium from geyser Strokkur (Iceland).</title>
        <authorList>
            <person name="Gaisin V.A."/>
            <person name="Kalashnikov A.M."/>
            <person name="Sukhacheva M.V."/>
            <person name="Grouzdev D.S."/>
            <person name="Ivanov T.M."/>
            <person name="Kuznetsov B."/>
            <person name="Gorlenko V.M."/>
        </authorList>
    </citation>
    <scope>NUCLEOTIDE SEQUENCE [LARGE SCALE GENOMIC DNA]</scope>
    <source>
        <strain evidence="2">isl-2</strain>
    </source>
</reference>
<evidence type="ECO:0000313" key="2">
    <source>
        <dbReference type="Proteomes" id="UP000078287"/>
    </source>
</evidence>
<dbReference type="RefSeq" id="WP_066787411.1">
    <property type="nucleotide sequence ID" value="NZ_LWQS01000053.1"/>
</dbReference>
<sequence length="85" mass="10055">MEVLLQLLVAGAWMVTLANSLRRLLRLARVSQLQRWDSDIRVRSGLNRIWWWLGQEEFWGAARYDVAHALQISLLVFLFVWRMAS</sequence>
<organism evidence="1 2">
    <name type="scientific">Chloroflexus islandicus</name>
    <dbReference type="NCBI Taxonomy" id="1707952"/>
    <lineage>
        <taxon>Bacteria</taxon>
        <taxon>Bacillati</taxon>
        <taxon>Chloroflexota</taxon>
        <taxon>Chloroflexia</taxon>
        <taxon>Chloroflexales</taxon>
        <taxon>Chloroflexineae</taxon>
        <taxon>Chloroflexaceae</taxon>
        <taxon>Chloroflexus</taxon>
    </lineage>
</organism>
<evidence type="ECO:0000313" key="1">
    <source>
        <dbReference type="EMBL" id="OAN45536.1"/>
    </source>
</evidence>
<protein>
    <submittedName>
        <fullName evidence="1">Uncharacterized protein</fullName>
    </submittedName>
</protein>